<dbReference type="PANTHER" id="PTHR34975">
    <property type="entry name" value="SPORE GERMINATION PROTEIN A2"/>
    <property type="match status" value="1"/>
</dbReference>
<evidence type="ECO:0000256" key="7">
    <source>
        <dbReference type="ARBA" id="ARBA00023136"/>
    </source>
</evidence>
<keyword evidence="10" id="KW-1185">Reference proteome</keyword>
<gene>
    <name evidence="9" type="ORF">skT53_19630</name>
</gene>
<keyword evidence="7 8" id="KW-0472">Membrane</keyword>
<feature type="transmembrane region" description="Helical" evidence="8">
    <location>
        <begin position="182"/>
        <end position="204"/>
    </location>
</feature>
<evidence type="ECO:0000256" key="4">
    <source>
        <dbReference type="ARBA" id="ARBA00022544"/>
    </source>
</evidence>
<comment type="similarity">
    <text evidence="2">Belongs to the amino acid-polyamine-organocation (APC) superfamily. Spore germination protein (SGP) (TC 2.A.3.9) family.</text>
</comment>
<dbReference type="PANTHER" id="PTHR34975:SF2">
    <property type="entry name" value="SPORE GERMINATION PROTEIN A2"/>
    <property type="match status" value="1"/>
</dbReference>
<feature type="transmembrane region" description="Helical" evidence="8">
    <location>
        <begin position="144"/>
        <end position="162"/>
    </location>
</feature>
<dbReference type="AlphaFoldDB" id="A0A7I8D9Y6"/>
<feature type="transmembrane region" description="Helical" evidence="8">
    <location>
        <begin position="216"/>
        <end position="239"/>
    </location>
</feature>
<accession>A0A7I8D9Y6</accession>
<keyword evidence="3" id="KW-0813">Transport</keyword>
<dbReference type="EMBL" id="AP023366">
    <property type="protein sequence ID" value="BCJ86978.1"/>
    <property type="molecule type" value="Genomic_DNA"/>
</dbReference>
<feature type="transmembrane region" description="Helical" evidence="8">
    <location>
        <begin position="336"/>
        <end position="354"/>
    </location>
</feature>
<proteinExistence type="inferred from homology"/>
<comment type="subcellular location">
    <subcellularLocation>
        <location evidence="1">Membrane</location>
        <topology evidence="1">Multi-pass membrane protein</topology>
    </subcellularLocation>
</comment>
<dbReference type="Pfam" id="PF03845">
    <property type="entry name" value="Spore_permease"/>
    <property type="match status" value="1"/>
</dbReference>
<feature type="transmembrane region" description="Helical" evidence="8">
    <location>
        <begin position="116"/>
        <end position="135"/>
    </location>
</feature>
<evidence type="ECO:0000256" key="8">
    <source>
        <dbReference type="SAM" id="Phobius"/>
    </source>
</evidence>
<evidence type="ECO:0000313" key="10">
    <source>
        <dbReference type="Proteomes" id="UP000593802"/>
    </source>
</evidence>
<organism evidence="9 10">
    <name type="scientific">Effusibacillus dendaii</name>
    <dbReference type="NCBI Taxonomy" id="2743772"/>
    <lineage>
        <taxon>Bacteria</taxon>
        <taxon>Bacillati</taxon>
        <taxon>Bacillota</taxon>
        <taxon>Bacilli</taxon>
        <taxon>Bacillales</taxon>
        <taxon>Alicyclobacillaceae</taxon>
        <taxon>Effusibacillus</taxon>
    </lineage>
</organism>
<evidence type="ECO:0000256" key="2">
    <source>
        <dbReference type="ARBA" id="ARBA00007998"/>
    </source>
</evidence>
<dbReference type="RefSeq" id="WP_200756536.1">
    <property type="nucleotide sequence ID" value="NZ_AP023366.1"/>
</dbReference>
<evidence type="ECO:0000256" key="3">
    <source>
        <dbReference type="ARBA" id="ARBA00022448"/>
    </source>
</evidence>
<feature type="transmembrane region" description="Helical" evidence="8">
    <location>
        <begin position="41"/>
        <end position="58"/>
    </location>
</feature>
<dbReference type="GO" id="GO:0016020">
    <property type="term" value="C:membrane"/>
    <property type="evidence" value="ECO:0007669"/>
    <property type="project" value="UniProtKB-SubCell"/>
</dbReference>
<feature type="transmembrane region" description="Helical" evidence="8">
    <location>
        <begin position="12"/>
        <end position="29"/>
    </location>
</feature>
<dbReference type="Proteomes" id="UP000593802">
    <property type="component" value="Chromosome"/>
</dbReference>
<dbReference type="InterPro" id="IPR004761">
    <property type="entry name" value="Spore_GerAB"/>
</dbReference>
<evidence type="ECO:0000256" key="5">
    <source>
        <dbReference type="ARBA" id="ARBA00022692"/>
    </source>
</evidence>
<reference evidence="9 10" key="1">
    <citation type="submission" date="2020-08" db="EMBL/GenBank/DDBJ databases">
        <title>Complete Genome Sequence of Effusibacillus dendaii Strain skT53, Isolated from Farmland soil.</title>
        <authorList>
            <person name="Konishi T."/>
            <person name="Kawasaki H."/>
        </authorList>
    </citation>
    <scope>NUCLEOTIDE SEQUENCE [LARGE SCALE GENOMIC DNA]</scope>
    <source>
        <strain evidence="10">skT53</strain>
    </source>
</reference>
<feature type="transmembrane region" description="Helical" evidence="8">
    <location>
        <begin position="272"/>
        <end position="294"/>
    </location>
</feature>
<name>A0A7I8D9Y6_9BACL</name>
<dbReference type="KEGG" id="eff:skT53_19630"/>
<evidence type="ECO:0000256" key="1">
    <source>
        <dbReference type="ARBA" id="ARBA00004141"/>
    </source>
</evidence>
<keyword evidence="6 8" id="KW-1133">Transmembrane helix</keyword>
<sequence>MIKTGHLGRYELLALVVILAIADIFLNFPQQLVRMGGSAGWMIPLVSMGICLIVWMLIGPVLARQRTGNLLFLARSRFGRWGTGAASLLVALFLVLDTANTVRMFTETVITEILPRSPISFVIAPLMVVLVYYAYTGIEGLSRVALVLTPWLLIAITLLLAFNGNWMNLDYILPLWGRGVPALLFSGGIVTGIFTNILLLAIFASLLRNPADSLKIGFWSILIVGLVYSIVTLVFLLVFPSEAAVRVPIPLYQLGRLIYVGRFFQRLEAGFAFFWIAAAVIKIAVSLWTSSYLIASVFRMPVNRPLVFPIALIVYSLSFVPQSFTETLELNMNYRLRWGWIIVIGLPMLLLLWMRDRTRKEGKGDESDSPQTS</sequence>
<protein>
    <submittedName>
        <fullName evidence="9">Germination protein</fullName>
    </submittedName>
</protein>
<feature type="transmembrane region" description="Helical" evidence="8">
    <location>
        <begin position="78"/>
        <end position="96"/>
    </location>
</feature>
<evidence type="ECO:0000313" key="9">
    <source>
        <dbReference type="EMBL" id="BCJ86978.1"/>
    </source>
</evidence>
<keyword evidence="4" id="KW-0309">Germination</keyword>
<feature type="transmembrane region" description="Helical" evidence="8">
    <location>
        <begin position="306"/>
        <end position="324"/>
    </location>
</feature>
<dbReference type="GO" id="GO:0009847">
    <property type="term" value="P:spore germination"/>
    <property type="evidence" value="ECO:0007669"/>
    <property type="project" value="InterPro"/>
</dbReference>
<evidence type="ECO:0000256" key="6">
    <source>
        <dbReference type="ARBA" id="ARBA00022989"/>
    </source>
</evidence>
<keyword evidence="5 8" id="KW-0812">Transmembrane</keyword>